<evidence type="ECO:0000313" key="4">
    <source>
        <dbReference type="EMBL" id="AIG64350.1"/>
    </source>
</evidence>
<name>A0ABM5QNH2_9CORY</name>
<dbReference type="RefSeq" id="WP_038605959.1">
    <property type="nucleotide sequence ID" value="NZ_CP008944.1"/>
</dbReference>
<reference evidence="4 5" key="1">
    <citation type="submission" date="2014-07" db="EMBL/GenBank/DDBJ databases">
        <title>Complete genome sequence of Corynebacterium atypicum DSM 44849: identifiction of the mycolic acid biosynthesis genes.</title>
        <authorList>
            <person name="Tippelt A."/>
            <person name="Mollmann S."/>
            <person name="Albersmeier A."/>
            <person name="Jaenicke S."/>
            <person name="Ruckert C."/>
            <person name="Tauch A."/>
        </authorList>
    </citation>
    <scope>NUCLEOTIDE SEQUENCE [LARGE SCALE GENOMIC DNA]</scope>
    <source>
        <strain evidence="4 5">R2070</strain>
    </source>
</reference>
<accession>A0ABM5QNH2</accession>
<protein>
    <submittedName>
        <fullName evidence="4">Methyltransferase</fullName>
    </submittedName>
</protein>
<evidence type="ECO:0000256" key="2">
    <source>
        <dbReference type="ARBA" id="ARBA00022679"/>
    </source>
</evidence>
<dbReference type="EMBL" id="CP008944">
    <property type="protein sequence ID" value="AIG64350.1"/>
    <property type="molecule type" value="Genomic_DNA"/>
</dbReference>
<keyword evidence="3" id="KW-0949">S-adenosyl-L-methionine</keyword>
<dbReference type="GO" id="GO:0008168">
    <property type="term" value="F:methyltransferase activity"/>
    <property type="evidence" value="ECO:0007669"/>
    <property type="project" value="UniProtKB-KW"/>
</dbReference>
<dbReference type="CDD" id="cd02440">
    <property type="entry name" value="AdoMet_MTases"/>
    <property type="match status" value="1"/>
</dbReference>
<proteinExistence type="predicted"/>
<dbReference type="InterPro" id="IPR002935">
    <property type="entry name" value="SAM_O-MeTrfase"/>
</dbReference>
<dbReference type="InterPro" id="IPR050362">
    <property type="entry name" value="Cation-dep_OMT"/>
</dbReference>
<sequence>MLKIVSETANASQAGLSQFIEEISAPLSPVAEVAEAARRDANEYELPVPDEQTGRLIATLAARGANPEAGAIVASPAASIVGLYVLEGLTDSAAVTCIDPEAEHTQRARKAVREAGYPSARGRFLTARPLEVLGRMAPGAYQLVFADVSPVDLTAFIDAAWPLLAPGGSLVIADILLDGTIASPSRTDRATKAAREAVEHLQEMAQDPHVRALVTYLPLGAGLAIATKRG</sequence>
<dbReference type="Gene3D" id="3.40.50.150">
    <property type="entry name" value="Vaccinia Virus protein VP39"/>
    <property type="match status" value="1"/>
</dbReference>
<dbReference type="PANTHER" id="PTHR10509:SF85">
    <property type="entry name" value="O-METHYLTRANSFERASE RV1220C-RELATED"/>
    <property type="match status" value="1"/>
</dbReference>
<dbReference type="SUPFAM" id="SSF53335">
    <property type="entry name" value="S-adenosyl-L-methionine-dependent methyltransferases"/>
    <property type="match status" value="1"/>
</dbReference>
<evidence type="ECO:0000256" key="3">
    <source>
        <dbReference type="ARBA" id="ARBA00022691"/>
    </source>
</evidence>
<evidence type="ECO:0000313" key="5">
    <source>
        <dbReference type="Proteomes" id="UP000028504"/>
    </source>
</evidence>
<dbReference type="Pfam" id="PF01596">
    <property type="entry name" value="Methyltransf_3"/>
    <property type="match status" value="1"/>
</dbReference>
<dbReference type="PANTHER" id="PTHR10509">
    <property type="entry name" value="O-METHYLTRANSFERASE-RELATED"/>
    <property type="match status" value="1"/>
</dbReference>
<keyword evidence="1 4" id="KW-0489">Methyltransferase</keyword>
<organism evidence="4 5">
    <name type="scientific">Corynebacterium atypicum</name>
    <dbReference type="NCBI Taxonomy" id="191610"/>
    <lineage>
        <taxon>Bacteria</taxon>
        <taxon>Bacillati</taxon>
        <taxon>Actinomycetota</taxon>
        <taxon>Actinomycetes</taxon>
        <taxon>Mycobacteriales</taxon>
        <taxon>Corynebacteriaceae</taxon>
        <taxon>Corynebacterium</taxon>
    </lineage>
</organism>
<keyword evidence="2" id="KW-0808">Transferase</keyword>
<dbReference type="InterPro" id="IPR029063">
    <property type="entry name" value="SAM-dependent_MTases_sf"/>
</dbReference>
<dbReference type="GO" id="GO:0032259">
    <property type="term" value="P:methylation"/>
    <property type="evidence" value="ECO:0007669"/>
    <property type="project" value="UniProtKB-KW"/>
</dbReference>
<keyword evidence="5" id="KW-1185">Reference proteome</keyword>
<evidence type="ECO:0000256" key="1">
    <source>
        <dbReference type="ARBA" id="ARBA00022603"/>
    </source>
</evidence>
<gene>
    <name evidence="4" type="ORF">CATYP_06790</name>
</gene>
<dbReference type="Proteomes" id="UP000028504">
    <property type="component" value="Chromosome"/>
</dbReference>